<dbReference type="InterPro" id="IPR000415">
    <property type="entry name" value="Nitroreductase-like"/>
</dbReference>
<dbReference type="EMBL" id="CP118247">
    <property type="protein sequence ID" value="WDR05276.1"/>
    <property type="molecule type" value="Genomic_DNA"/>
</dbReference>
<dbReference type="SUPFAM" id="SSF55469">
    <property type="entry name" value="FMN-dependent nitroreductase-like"/>
    <property type="match status" value="1"/>
</dbReference>
<sequence length="63" mass="6753">MEGIEVKILDEEFGLREKGLSSLVVVPIGYRDAAADFNAALPKSRLTYADSDATKPTARIANG</sequence>
<keyword evidence="2" id="KW-1185">Reference proteome</keyword>
<accession>A0ABY7YVE2</accession>
<evidence type="ECO:0000313" key="2">
    <source>
        <dbReference type="Proteomes" id="UP001222118"/>
    </source>
</evidence>
<proteinExistence type="predicted"/>
<dbReference type="Gene3D" id="3.40.109.10">
    <property type="entry name" value="NADH Oxidase"/>
    <property type="match status" value="1"/>
</dbReference>
<reference evidence="1 2" key="1">
    <citation type="submission" date="2023-02" db="EMBL/GenBank/DDBJ databases">
        <title>Devosia chondri sp. nov., isolated from the phycosphere of marine algae.</title>
        <authorList>
            <person name="Kim J.M."/>
            <person name="Lee J.K."/>
            <person name="Choi B.J."/>
            <person name="Bayburt H."/>
            <person name="Jeon C.O."/>
        </authorList>
    </citation>
    <scope>NUCLEOTIDE SEQUENCE [LARGE SCALE GENOMIC DNA]</scope>
    <source>
        <strain evidence="1 2">G2-5</strain>
    </source>
</reference>
<dbReference type="Proteomes" id="UP001222118">
    <property type="component" value="Chromosome"/>
</dbReference>
<gene>
    <name evidence="1" type="ORF">PSQ90_13400</name>
</gene>
<name>A0ABY7YVE2_9HYPH</name>
<protein>
    <submittedName>
        <fullName evidence="1">Uncharacterized protein</fullName>
    </submittedName>
</protein>
<organism evidence="1 2">
    <name type="scientific">Devosia rhodophyticola</name>
    <dbReference type="NCBI Taxonomy" id="3026423"/>
    <lineage>
        <taxon>Bacteria</taxon>
        <taxon>Pseudomonadati</taxon>
        <taxon>Pseudomonadota</taxon>
        <taxon>Alphaproteobacteria</taxon>
        <taxon>Hyphomicrobiales</taxon>
        <taxon>Devosiaceae</taxon>
        <taxon>Devosia</taxon>
    </lineage>
</organism>
<dbReference type="RefSeq" id="WP_282210795.1">
    <property type="nucleotide sequence ID" value="NZ_CP118247.1"/>
</dbReference>
<evidence type="ECO:0000313" key="1">
    <source>
        <dbReference type="EMBL" id="WDR05276.1"/>
    </source>
</evidence>